<evidence type="ECO:0008006" key="3">
    <source>
        <dbReference type="Google" id="ProtNLM"/>
    </source>
</evidence>
<reference evidence="2" key="1">
    <citation type="submission" date="2020-05" db="EMBL/GenBank/DDBJ databases">
        <title>Classification of alakaliphilic streptomycetes isolated from an alkaline soil next to Lonar Crater, India and a proposal for the recognition of Streptomyces alkaliterrae sp. nov.</title>
        <authorList>
            <person name="Golinska P."/>
        </authorList>
    </citation>
    <scope>NUCLEOTIDE SEQUENCE [LARGE SCALE GENOMIC DNA]</scope>
    <source>
        <strain evidence="2">OF3</strain>
    </source>
</reference>
<organism evidence="1 2">
    <name type="scientific">Streptomyces alkaliterrae</name>
    <dbReference type="NCBI Taxonomy" id="2213162"/>
    <lineage>
        <taxon>Bacteria</taxon>
        <taxon>Bacillati</taxon>
        <taxon>Actinomycetota</taxon>
        <taxon>Actinomycetes</taxon>
        <taxon>Kitasatosporales</taxon>
        <taxon>Streptomycetaceae</taxon>
        <taxon>Streptomyces</taxon>
    </lineage>
</organism>
<proteinExistence type="predicted"/>
<accession>A0A7W3WH83</accession>
<protein>
    <recommendedName>
        <fullName evidence="3">Antibiotic biosynthesis monooxygenase</fullName>
    </recommendedName>
</protein>
<comment type="caution">
    <text evidence="1">The sequence shown here is derived from an EMBL/GenBank/DDBJ whole genome shotgun (WGS) entry which is preliminary data.</text>
</comment>
<gene>
    <name evidence="1" type="ORF">H3146_02825</name>
</gene>
<dbReference type="Proteomes" id="UP000525686">
    <property type="component" value="Unassembled WGS sequence"/>
</dbReference>
<dbReference type="AlphaFoldDB" id="A0A7W3WH83"/>
<dbReference type="EMBL" id="JABJWZ010000012">
    <property type="protein sequence ID" value="MBB1252306.1"/>
    <property type="molecule type" value="Genomic_DNA"/>
</dbReference>
<sequence length="125" mass="13730">MKAMVAWWDLTDSEESPDTLRDFVRDEEKCWRDIPGLLLKVWISDPSSGRWGAVLVWESEEAARSAVLPRSPAGAIGHPVDFRAWFDVEAAVGPGMALPFLADFGAAEGSPAAPGPTRRPVNRRE</sequence>
<evidence type="ECO:0000313" key="2">
    <source>
        <dbReference type="Proteomes" id="UP000525686"/>
    </source>
</evidence>
<evidence type="ECO:0000313" key="1">
    <source>
        <dbReference type="EMBL" id="MBB1252306.1"/>
    </source>
</evidence>
<name>A0A7W3WH83_9ACTN</name>
<dbReference type="InterPro" id="IPR011008">
    <property type="entry name" value="Dimeric_a/b-barrel"/>
</dbReference>
<dbReference type="SUPFAM" id="SSF54909">
    <property type="entry name" value="Dimeric alpha+beta barrel"/>
    <property type="match status" value="1"/>
</dbReference>
<dbReference type="Gene3D" id="3.30.70.100">
    <property type="match status" value="1"/>
</dbReference>